<feature type="transmembrane region" description="Helical" evidence="2">
    <location>
        <begin position="246"/>
        <end position="269"/>
    </location>
</feature>
<feature type="region of interest" description="Disordered" evidence="1">
    <location>
        <begin position="1"/>
        <end position="24"/>
    </location>
</feature>
<feature type="compositionally biased region" description="Basic and acidic residues" evidence="1">
    <location>
        <begin position="8"/>
        <end position="24"/>
    </location>
</feature>
<protein>
    <submittedName>
        <fullName evidence="3">Uncharacterized protein</fullName>
    </submittedName>
</protein>
<evidence type="ECO:0000256" key="2">
    <source>
        <dbReference type="SAM" id="Phobius"/>
    </source>
</evidence>
<dbReference type="Proteomes" id="UP001165122">
    <property type="component" value="Unassembled WGS sequence"/>
</dbReference>
<accession>A0A9W7EI81</accession>
<keyword evidence="2" id="KW-0812">Transmembrane</keyword>
<sequence>MTFQAQLRESKAREKAKDGELKETKAELKAREAAREKFSLVINALNQEKEALKHKLKTPGAAAPASDFRSLDLDNPNVTKFSDNVVSSSTNNCWFGTTIHVPPEEVFDAFFGDFTNATNKMLYQKVIEDERGDESVVLFWSFMVDQTKSCELALRLKKVKGSEGEIIIGVESVEEEELATMTLPNPHSTNTDTKKVEVGEVGDRKLIAEFKQDAMVDAAERNERSIFMRERWTKQVYSKDEVTTKFITSLTVVLGTSLIILVSLFFMLINGEYGHTFFSIETGGQMSRRNFLEGNDVMKADAFDNNETHWGAIKEKIEAWVKAGWKNWEQEKPEWFTDNWKAKVPEDMIPEKGIEEVVTVESEEKKDIVVTVEDAQGGRKSLINTFINRKKNNKVAPEGVKKRNDYDVEEFK</sequence>
<proteinExistence type="predicted"/>
<name>A0A9W7EI81_9STRA</name>
<keyword evidence="2" id="KW-0472">Membrane</keyword>
<keyword evidence="4" id="KW-1185">Reference proteome</keyword>
<dbReference type="EMBL" id="BRXW01000920">
    <property type="protein sequence ID" value="GMH79622.1"/>
    <property type="molecule type" value="Genomic_DNA"/>
</dbReference>
<dbReference type="AlphaFoldDB" id="A0A9W7EI81"/>
<reference evidence="4" key="1">
    <citation type="journal article" date="2023" name="Commun. Biol.">
        <title>Genome analysis of Parmales, the sister group of diatoms, reveals the evolutionary specialization of diatoms from phago-mixotrophs to photoautotrophs.</title>
        <authorList>
            <person name="Ban H."/>
            <person name="Sato S."/>
            <person name="Yoshikawa S."/>
            <person name="Yamada K."/>
            <person name="Nakamura Y."/>
            <person name="Ichinomiya M."/>
            <person name="Sato N."/>
            <person name="Blanc-Mathieu R."/>
            <person name="Endo H."/>
            <person name="Kuwata A."/>
            <person name="Ogata H."/>
        </authorList>
    </citation>
    <scope>NUCLEOTIDE SEQUENCE [LARGE SCALE GENOMIC DNA]</scope>
    <source>
        <strain evidence="4">NIES 3700</strain>
    </source>
</reference>
<evidence type="ECO:0000256" key="1">
    <source>
        <dbReference type="SAM" id="MobiDB-lite"/>
    </source>
</evidence>
<comment type="caution">
    <text evidence="3">The sequence shown here is derived from an EMBL/GenBank/DDBJ whole genome shotgun (WGS) entry which is preliminary data.</text>
</comment>
<keyword evidence="2" id="KW-1133">Transmembrane helix</keyword>
<gene>
    <name evidence="3" type="ORF">TrLO_g105</name>
</gene>
<evidence type="ECO:0000313" key="3">
    <source>
        <dbReference type="EMBL" id="GMH79622.1"/>
    </source>
</evidence>
<evidence type="ECO:0000313" key="4">
    <source>
        <dbReference type="Proteomes" id="UP001165122"/>
    </source>
</evidence>
<organism evidence="3 4">
    <name type="scientific">Triparma laevis f. longispina</name>
    <dbReference type="NCBI Taxonomy" id="1714387"/>
    <lineage>
        <taxon>Eukaryota</taxon>
        <taxon>Sar</taxon>
        <taxon>Stramenopiles</taxon>
        <taxon>Ochrophyta</taxon>
        <taxon>Bolidophyceae</taxon>
        <taxon>Parmales</taxon>
        <taxon>Triparmaceae</taxon>
        <taxon>Triparma</taxon>
    </lineage>
</organism>